<dbReference type="STRING" id="145388.A0A0D2JPR6"/>
<dbReference type="GO" id="GO:0035600">
    <property type="term" value="P:tRNA methylthiolation"/>
    <property type="evidence" value="ECO:0007669"/>
    <property type="project" value="TreeGrafter"/>
</dbReference>
<dbReference type="PANTHER" id="PTHR43020:SF2">
    <property type="entry name" value="MITOCHONDRIAL TRNA METHYLTHIOTRANSFERASE CDK5RAP1"/>
    <property type="match status" value="1"/>
</dbReference>
<keyword evidence="4" id="KW-0408">Iron</keyword>
<evidence type="ECO:0000256" key="3">
    <source>
        <dbReference type="ARBA" id="ARBA00022723"/>
    </source>
</evidence>
<evidence type="ECO:0000259" key="8">
    <source>
        <dbReference type="PROSITE" id="PS51918"/>
    </source>
</evidence>
<dbReference type="EMBL" id="KK101377">
    <property type="protein sequence ID" value="KIZ01103.1"/>
    <property type="molecule type" value="Genomic_DNA"/>
</dbReference>
<dbReference type="InterPro" id="IPR023404">
    <property type="entry name" value="rSAM_horseshoe"/>
</dbReference>
<feature type="domain" description="Radical SAM core" evidence="8">
    <location>
        <begin position="1"/>
        <end position="79"/>
    </location>
</feature>
<dbReference type="PROSITE" id="PS51918">
    <property type="entry name" value="RADICAL_SAM"/>
    <property type="match status" value="1"/>
</dbReference>
<keyword evidence="1" id="KW-0004">4Fe-4S</keyword>
<evidence type="ECO:0000313" key="9">
    <source>
        <dbReference type="EMBL" id="KIZ01103.1"/>
    </source>
</evidence>
<reference evidence="9 10" key="1">
    <citation type="journal article" date="2013" name="BMC Genomics">
        <title>Reconstruction of the lipid metabolism for the microalga Monoraphidium neglectum from its genome sequence reveals characteristics suitable for biofuel production.</title>
        <authorList>
            <person name="Bogen C."/>
            <person name="Al-Dilaimi A."/>
            <person name="Albersmeier A."/>
            <person name="Wichmann J."/>
            <person name="Grundmann M."/>
            <person name="Rupp O."/>
            <person name="Lauersen K.J."/>
            <person name="Blifernez-Klassen O."/>
            <person name="Kalinowski J."/>
            <person name="Goesmann A."/>
            <person name="Mussgnug J.H."/>
            <person name="Kruse O."/>
        </authorList>
    </citation>
    <scope>NUCLEOTIDE SEQUENCE [LARGE SCALE GENOMIC DNA]</scope>
    <source>
        <strain evidence="9 10">SAG 48.87</strain>
    </source>
</reference>
<evidence type="ECO:0000256" key="6">
    <source>
        <dbReference type="SAM" id="MobiDB-lite"/>
    </source>
</evidence>
<protein>
    <submittedName>
        <fullName evidence="9">Bifunctional enzyme involved inthiolation and methylation of tRNA</fullName>
        <ecNumber evidence="9">1.3.1.74</ecNumber>
    </submittedName>
</protein>
<keyword evidence="3" id="KW-0479">Metal-binding</keyword>
<sequence>MPDASISGDVIVGFPGETEEQYQRTEDLVRAIGFDRVNTAAYSPRPNTPAAEWEDQVADLIKSDRLNRLNAVVMEVATERAQRFMGRDLEVLVEGVNPRNPNQAFGRIRHNKLAYFDGDGEALRGRLVSVRIEQANAYSLYGRIVGDVAPRDPLRFGTAAEQQQQQGQQQGQQQQLVGAA</sequence>
<dbReference type="OrthoDB" id="190098at2759"/>
<dbReference type="SUPFAM" id="SSF102114">
    <property type="entry name" value="Radical SAM enzymes"/>
    <property type="match status" value="1"/>
</dbReference>
<dbReference type="KEGG" id="mng:MNEG_6860"/>
<dbReference type="GO" id="GO:0046872">
    <property type="term" value="F:metal ion binding"/>
    <property type="evidence" value="ECO:0007669"/>
    <property type="project" value="UniProtKB-KW"/>
</dbReference>
<dbReference type="InterPro" id="IPR002792">
    <property type="entry name" value="TRAM_dom"/>
</dbReference>
<dbReference type="GO" id="GO:0032440">
    <property type="term" value="F:2-alkenal reductase [NAD(P)H] activity"/>
    <property type="evidence" value="ECO:0007669"/>
    <property type="project" value="UniProtKB-EC"/>
</dbReference>
<evidence type="ECO:0000256" key="2">
    <source>
        <dbReference type="ARBA" id="ARBA00022691"/>
    </source>
</evidence>
<dbReference type="InterPro" id="IPR058240">
    <property type="entry name" value="rSAM_sf"/>
</dbReference>
<dbReference type="PANTHER" id="PTHR43020">
    <property type="entry name" value="CDK5 REGULATORY SUBUNIT-ASSOCIATED PROTEIN 1"/>
    <property type="match status" value="1"/>
</dbReference>
<evidence type="ECO:0000256" key="1">
    <source>
        <dbReference type="ARBA" id="ARBA00022485"/>
    </source>
</evidence>
<dbReference type="Gene3D" id="3.80.30.20">
    <property type="entry name" value="tm_1862 like domain"/>
    <property type="match status" value="1"/>
</dbReference>
<keyword evidence="9" id="KW-0560">Oxidoreductase</keyword>
<evidence type="ECO:0000259" key="7">
    <source>
        <dbReference type="PROSITE" id="PS50926"/>
    </source>
</evidence>
<keyword evidence="10" id="KW-1185">Reference proteome</keyword>
<proteinExistence type="predicted"/>
<dbReference type="EC" id="1.3.1.74" evidence="9"/>
<name>A0A0D2JPR6_9CHLO</name>
<dbReference type="InterPro" id="IPR007197">
    <property type="entry name" value="rSAM"/>
</dbReference>
<dbReference type="GeneID" id="25739736"/>
<feature type="domain" description="TRAM" evidence="7">
    <location>
        <begin position="82"/>
        <end position="146"/>
    </location>
</feature>
<dbReference type="PROSITE" id="PS50926">
    <property type="entry name" value="TRAM"/>
    <property type="match status" value="1"/>
</dbReference>
<feature type="region of interest" description="Disordered" evidence="6">
    <location>
        <begin position="158"/>
        <end position="180"/>
    </location>
</feature>
<evidence type="ECO:0000313" key="10">
    <source>
        <dbReference type="Proteomes" id="UP000054498"/>
    </source>
</evidence>
<dbReference type="GO" id="GO:0051539">
    <property type="term" value="F:4 iron, 4 sulfur cluster binding"/>
    <property type="evidence" value="ECO:0007669"/>
    <property type="project" value="UniProtKB-KW"/>
</dbReference>
<keyword evidence="5" id="KW-0411">Iron-sulfur</keyword>
<gene>
    <name evidence="9" type="ORF">MNEG_6860</name>
</gene>
<evidence type="ECO:0000256" key="4">
    <source>
        <dbReference type="ARBA" id="ARBA00023004"/>
    </source>
</evidence>
<evidence type="ECO:0000256" key="5">
    <source>
        <dbReference type="ARBA" id="ARBA00023014"/>
    </source>
</evidence>
<keyword evidence="2" id="KW-0949">S-adenosyl-L-methionine</keyword>
<accession>A0A0D2JPR6</accession>
<feature type="compositionally biased region" description="Low complexity" evidence="6">
    <location>
        <begin position="162"/>
        <end position="180"/>
    </location>
</feature>
<dbReference type="AlphaFoldDB" id="A0A0D2JPR6"/>
<dbReference type="RefSeq" id="XP_013900122.1">
    <property type="nucleotide sequence ID" value="XM_014044668.1"/>
</dbReference>
<dbReference type="Pfam" id="PF01938">
    <property type="entry name" value="TRAM"/>
    <property type="match status" value="1"/>
</dbReference>
<dbReference type="GO" id="GO:0035596">
    <property type="term" value="F:methylthiotransferase activity"/>
    <property type="evidence" value="ECO:0007669"/>
    <property type="project" value="TreeGrafter"/>
</dbReference>
<dbReference type="Proteomes" id="UP000054498">
    <property type="component" value="Unassembled WGS sequence"/>
</dbReference>
<organism evidence="9 10">
    <name type="scientific">Monoraphidium neglectum</name>
    <dbReference type="NCBI Taxonomy" id="145388"/>
    <lineage>
        <taxon>Eukaryota</taxon>
        <taxon>Viridiplantae</taxon>
        <taxon>Chlorophyta</taxon>
        <taxon>core chlorophytes</taxon>
        <taxon>Chlorophyceae</taxon>
        <taxon>CS clade</taxon>
        <taxon>Sphaeropleales</taxon>
        <taxon>Selenastraceae</taxon>
        <taxon>Monoraphidium</taxon>
    </lineage>
</organism>